<gene>
    <name evidence="1" type="ORF">TNCT_115651</name>
</gene>
<evidence type="ECO:0000313" key="2">
    <source>
        <dbReference type="Proteomes" id="UP000887116"/>
    </source>
</evidence>
<evidence type="ECO:0000313" key="1">
    <source>
        <dbReference type="EMBL" id="GFQ99241.1"/>
    </source>
</evidence>
<dbReference type="AlphaFoldDB" id="A0A8X6L8I3"/>
<organism evidence="1 2">
    <name type="scientific">Trichonephila clavata</name>
    <name type="common">Joro spider</name>
    <name type="synonym">Nephila clavata</name>
    <dbReference type="NCBI Taxonomy" id="2740835"/>
    <lineage>
        <taxon>Eukaryota</taxon>
        <taxon>Metazoa</taxon>
        <taxon>Ecdysozoa</taxon>
        <taxon>Arthropoda</taxon>
        <taxon>Chelicerata</taxon>
        <taxon>Arachnida</taxon>
        <taxon>Araneae</taxon>
        <taxon>Araneomorphae</taxon>
        <taxon>Entelegynae</taxon>
        <taxon>Araneoidea</taxon>
        <taxon>Nephilidae</taxon>
        <taxon>Trichonephila</taxon>
    </lineage>
</organism>
<keyword evidence="2" id="KW-1185">Reference proteome</keyword>
<protein>
    <submittedName>
        <fullName evidence="1">Uncharacterized protein</fullName>
    </submittedName>
</protein>
<dbReference type="Proteomes" id="UP000887116">
    <property type="component" value="Unassembled WGS sequence"/>
</dbReference>
<name>A0A8X6L8I3_TRICU</name>
<sequence>MERKTNVDVNYGSIAAPLRAKRDDAPGETHGPAFSLPPLSFPFAKGSSETGTFFTQSSATVQGRRHRYCRVSVPVHNHLTEETVRPNKQMARDCWYKKERKKFF</sequence>
<dbReference type="OrthoDB" id="6432555at2759"/>
<proteinExistence type="predicted"/>
<comment type="caution">
    <text evidence="1">The sequence shown here is derived from an EMBL/GenBank/DDBJ whole genome shotgun (WGS) entry which is preliminary data.</text>
</comment>
<reference evidence="1" key="1">
    <citation type="submission" date="2020-07" db="EMBL/GenBank/DDBJ databases">
        <title>Multicomponent nature underlies the extraordinary mechanical properties of spider dragline silk.</title>
        <authorList>
            <person name="Kono N."/>
            <person name="Nakamura H."/>
            <person name="Mori M."/>
            <person name="Yoshida Y."/>
            <person name="Ohtoshi R."/>
            <person name="Malay A.D."/>
            <person name="Moran D.A.P."/>
            <person name="Tomita M."/>
            <person name="Numata K."/>
            <person name="Arakawa K."/>
        </authorList>
    </citation>
    <scope>NUCLEOTIDE SEQUENCE</scope>
</reference>
<dbReference type="EMBL" id="BMAO01034825">
    <property type="protein sequence ID" value="GFQ99241.1"/>
    <property type="molecule type" value="Genomic_DNA"/>
</dbReference>
<accession>A0A8X6L8I3</accession>